<dbReference type="InterPro" id="IPR001610">
    <property type="entry name" value="PAC"/>
</dbReference>
<evidence type="ECO:0000313" key="8">
    <source>
        <dbReference type="Proteomes" id="UP000017127"/>
    </source>
</evidence>
<dbReference type="Pfam" id="PF00072">
    <property type="entry name" value="Response_reg"/>
    <property type="match status" value="1"/>
</dbReference>
<evidence type="ECO:0000259" key="3">
    <source>
        <dbReference type="PROSITE" id="PS50110"/>
    </source>
</evidence>
<dbReference type="SMART" id="SM00448">
    <property type="entry name" value="REC"/>
    <property type="match status" value="1"/>
</dbReference>
<dbReference type="InterPro" id="IPR001789">
    <property type="entry name" value="Sig_transdc_resp-reg_receiver"/>
</dbReference>
<dbReference type="InterPro" id="IPR050469">
    <property type="entry name" value="Diguanylate_Cyclase"/>
</dbReference>
<dbReference type="EMBL" id="AUZM01000002">
    <property type="protein sequence ID" value="ERT09697.1"/>
    <property type="molecule type" value="Genomic_DNA"/>
</dbReference>
<dbReference type="FunFam" id="3.30.70.270:FF:000001">
    <property type="entry name" value="Diguanylate cyclase domain protein"/>
    <property type="match status" value="1"/>
</dbReference>
<dbReference type="GO" id="GO:1902201">
    <property type="term" value="P:negative regulation of bacterial-type flagellum-dependent cell motility"/>
    <property type="evidence" value="ECO:0007669"/>
    <property type="project" value="TreeGrafter"/>
</dbReference>
<dbReference type="CDD" id="cd00130">
    <property type="entry name" value="PAS"/>
    <property type="match status" value="1"/>
</dbReference>
<dbReference type="SMART" id="SM00267">
    <property type="entry name" value="GGDEF"/>
    <property type="match status" value="1"/>
</dbReference>
<name>U7QQY7_9CYAN</name>
<dbReference type="GO" id="GO:0005886">
    <property type="term" value="C:plasma membrane"/>
    <property type="evidence" value="ECO:0007669"/>
    <property type="project" value="TreeGrafter"/>
</dbReference>
<organism evidence="7 8">
    <name type="scientific">Lyngbya aestuarii BL J</name>
    <dbReference type="NCBI Taxonomy" id="1348334"/>
    <lineage>
        <taxon>Bacteria</taxon>
        <taxon>Bacillati</taxon>
        <taxon>Cyanobacteriota</taxon>
        <taxon>Cyanophyceae</taxon>
        <taxon>Oscillatoriophycideae</taxon>
        <taxon>Oscillatoriales</taxon>
        <taxon>Microcoleaceae</taxon>
        <taxon>Lyngbya</taxon>
    </lineage>
</organism>
<dbReference type="PROSITE" id="PS50110">
    <property type="entry name" value="RESPONSE_REGULATORY"/>
    <property type="match status" value="1"/>
</dbReference>
<feature type="modified residue" description="4-aspartylphosphate" evidence="1">
    <location>
        <position position="61"/>
    </location>
</feature>
<evidence type="ECO:0000256" key="2">
    <source>
        <dbReference type="SAM" id="Coils"/>
    </source>
</evidence>
<feature type="domain" description="PAC" evidence="5">
    <location>
        <begin position="231"/>
        <end position="285"/>
    </location>
</feature>
<protein>
    <submittedName>
        <fullName evidence="7">Diguanylate cyclase domain protein</fullName>
    </submittedName>
</protein>
<dbReference type="CDD" id="cd01949">
    <property type="entry name" value="GGDEF"/>
    <property type="match status" value="1"/>
</dbReference>
<dbReference type="SUPFAM" id="SSF55785">
    <property type="entry name" value="PYP-like sensor domain (PAS domain)"/>
    <property type="match status" value="1"/>
</dbReference>
<dbReference type="PANTHER" id="PTHR45138">
    <property type="entry name" value="REGULATORY COMPONENTS OF SENSORY TRANSDUCTION SYSTEM"/>
    <property type="match status" value="1"/>
</dbReference>
<dbReference type="Proteomes" id="UP000017127">
    <property type="component" value="Unassembled WGS sequence"/>
</dbReference>
<dbReference type="PROSITE" id="PS50112">
    <property type="entry name" value="PAS"/>
    <property type="match status" value="1"/>
</dbReference>
<evidence type="ECO:0000259" key="6">
    <source>
        <dbReference type="PROSITE" id="PS50887"/>
    </source>
</evidence>
<proteinExistence type="predicted"/>
<feature type="coiled-coil region" evidence="2">
    <location>
        <begin position="123"/>
        <end position="157"/>
    </location>
</feature>
<evidence type="ECO:0000256" key="1">
    <source>
        <dbReference type="PROSITE-ProRule" id="PRU00169"/>
    </source>
</evidence>
<dbReference type="InterPro" id="IPR000014">
    <property type="entry name" value="PAS"/>
</dbReference>
<dbReference type="InterPro" id="IPR029787">
    <property type="entry name" value="Nucleotide_cyclase"/>
</dbReference>
<dbReference type="GO" id="GO:0043709">
    <property type="term" value="P:cell adhesion involved in single-species biofilm formation"/>
    <property type="evidence" value="ECO:0007669"/>
    <property type="project" value="TreeGrafter"/>
</dbReference>
<dbReference type="CDD" id="cd19920">
    <property type="entry name" value="REC_PA4781-like"/>
    <property type="match status" value="1"/>
</dbReference>
<dbReference type="SUPFAM" id="SSF52172">
    <property type="entry name" value="CheY-like"/>
    <property type="match status" value="1"/>
</dbReference>
<dbReference type="AlphaFoldDB" id="U7QQY7"/>
<keyword evidence="8" id="KW-1185">Reference proteome</keyword>
<dbReference type="PROSITE" id="PS50887">
    <property type="entry name" value="GGDEF"/>
    <property type="match status" value="1"/>
</dbReference>
<evidence type="ECO:0000313" key="7">
    <source>
        <dbReference type="EMBL" id="ERT09697.1"/>
    </source>
</evidence>
<dbReference type="SMART" id="SM00091">
    <property type="entry name" value="PAS"/>
    <property type="match status" value="1"/>
</dbReference>
<dbReference type="SUPFAM" id="SSF55073">
    <property type="entry name" value="Nucleotide cyclase"/>
    <property type="match status" value="1"/>
</dbReference>
<dbReference type="NCBIfam" id="TIGR00254">
    <property type="entry name" value="GGDEF"/>
    <property type="match status" value="1"/>
</dbReference>
<dbReference type="GO" id="GO:0052621">
    <property type="term" value="F:diguanylate cyclase activity"/>
    <property type="evidence" value="ECO:0007669"/>
    <property type="project" value="TreeGrafter"/>
</dbReference>
<dbReference type="Pfam" id="PF13426">
    <property type="entry name" value="PAS_9"/>
    <property type="match status" value="1"/>
</dbReference>
<dbReference type="NCBIfam" id="TIGR00229">
    <property type="entry name" value="sensory_box"/>
    <property type="match status" value="1"/>
</dbReference>
<keyword evidence="2" id="KW-0175">Coiled coil</keyword>
<feature type="domain" description="Response regulatory" evidence="3">
    <location>
        <begin position="12"/>
        <end position="128"/>
    </location>
</feature>
<comment type="caution">
    <text evidence="7">The sequence shown here is derived from an EMBL/GenBank/DDBJ whole genome shotgun (WGS) entry which is preliminary data.</text>
</comment>
<accession>U7QQY7</accession>
<dbReference type="PATRIC" id="fig|1348334.3.peg.427"/>
<dbReference type="InterPro" id="IPR000700">
    <property type="entry name" value="PAS-assoc_C"/>
</dbReference>
<sequence length="474" mass="53804">MSNSLESSQPENILIVDDHPENLKILTQMLSQQNYKIRKAINGKMALNSAFSKPPDLILLDIVMPEMDGYQVCQQIKENPITSEIPVIFMSALDEAFNKVKAFEVGGVDYITKPFQTKEVLARVQLQLQLQHQKQQLEEQNQKLRQEITKRQEVEIQLSLFNQAIFTCRNGVIITDATQPNNPIIYVNQAFEKITGYSASEVFGKNCRFLQGEDRDQPNLDIIRNALKNEKDCLVIMRNYRKDGTLFWNEVSISPVRDAGGNITHYIGIQTDITERQRIQTALEEANKKLQYLANIDGLTQIANRRSFDETLNREWCRATREQQPLSLILCDVDYFKAYNDYYGHLQGDECLIQVAQAISQVVRRPADLVARYGGEEFVVILPNTDGSGAVQVAQLIQEQIRQLQSPHVKSDVSPYITLSLGISSIIPSCKMSSEQLVNAADRALYQAKQQGRNQIIINTNINPKKTQPLQETG</sequence>
<dbReference type="InterPro" id="IPR043128">
    <property type="entry name" value="Rev_trsase/Diguanyl_cyclase"/>
</dbReference>
<dbReference type="PANTHER" id="PTHR45138:SF9">
    <property type="entry name" value="DIGUANYLATE CYCLASE DGCM-RELATED"/>
    <property type="match status" value="1"/>
</dbReference>
<dbReference type="Pfam" id="PF00990">
    <property type="entry name" value="GGDEF"/>
    <property type="match status" value="1"/>
</dbReference>
<dbReference type="RefSeq" id="WP_023064197.1">
    <property type="nucleotide sequence ID" value="NZ_AUZM01000002.1"/>
</dbReference>
<dbReference type="Gene3D" id="3.30.450.20">
    <property type="entry name" value="PAS domain"/>
    <property type="match status" value="1"/>
</dbReference>
<feature type="domain" description="PAS" evidence="4">
    <location>
        <begin position="157"/>
        <end position="230"/>
    </location>
</feature>
<dbReference type="GO" id="GO:0000160">
    <property type="term" value="P:phosphorelay signal transduction system"/>
    <property type="evidence" value="ECO:0007669"/>
    <property type="project" value="InterPro"/>
</dbReference>
<dbReference type="OrthoDB" id="453368at2"/>
<dbReference type="Gene3D" id="3.30.70.270">
    <property type="match status" value="1"/>
</dbReference>
<dbReference type="Gene3D" id="3.40.50.2300">
    <property type="match status" value="1"/>
</dbReference>
<dbReference type="InterPro" id="IPR000160">
    <property type="entry name" value="GGDEF_dom"/>
</dbReference>
<evidence type="ECO:0000259" key="5">
    <source>
        <dbReference type="PROSITE" id="PS50113"/>
    </source>
</evidence>
<dbReference type="InterPro" id="IPR035965">
    <property type="entry name" value="PAS-like_dom_sf"/>
</dbReference>
<dbReference type="SMART" id="SM00086">
    <property type="entry name" value="PAC"/>
    <property type="match status" value="1"/>
</dbReference>
<keyword evidence="1" id="KW-0597">Phosphoprotein</keyword>
<dbReference type="InterPro" id="IPR011006">
    <property type="entry name" value="CheY-like_superfamily"/>
</dbReference>
<dbReference type="PROSITE" id="PS50113">
    <property type="entry name" value="PAC"/>
    <property type="match status" value="1"/>
</dbReference>
<feature type="domain" description="GGDEF" evidence="6">
    <location>
        <begin position="324"/>
        <end position="461"/>
    </location>
</feature>
<gene>
    <name evidence="7" type="ORF">M595_0431</name>
</gene>
<evidence type="ECO:0000259" key="4">
    <source>
        <dbReference type="PROSITE" id="PS50112"/>
    </source>
</evidence>
<reference evidence="7 8" key="1">
    <citation type="journal article" date="2013" name="Front. Microbiol.">
        <title>Comparative genomic analyses of the cyanobacterium, Lyngbya aestuarii BL J, a powerful hydrogen producer.</title>
        <authorList>
            <person name="Kothari A."/>
            <person name="Vaughn M."/>
            <person name="Garcia-Pichel F."/>
        </authorList>
    </citation>
    <scope>NUCLEOTIDE SEQUENCE [LARGE SCALE GENOMIC DNA]</scope>
    <source>
        <strain evidence="7 8">BL J</strain>
    </source>
</reference>